<feature type="region of interest" description="Disordered" evidence="1">
    <location>
        <begin position="104"/>
        <end position="162"/>
    </location>
</feature>
<feature type="compositionally biased region" description="Basic and acidic residues" evidence="1">
    <location>
        <begin position="244"/>
        <end position="259"/>
    </location>
</feature>
<feature type="compositionally biased region" description="Low complexity" evidence="1">
    <location>
        <begin position="109"/>
        <end position="118"/>
    </location>
</feature>
<evidence type="ECO:0000313" key="2">
    <source>
        <dbReference type="Proteomes" id="UP000515135"/>
    </source>
</evidence>
<feature type="region of interest" description="Disordered" evidence="1">
    <location>
        <begin position="176"/>
        <end position="259"/>
    </location>
</feature>
<feature type="compositionally biased region" description="Basic and acidic residues" evidence="1">
    <location>
        <begin position="176"/>
        <end position="212"/>
    </location>
</feature>
<keyword evidence="2" id="KW-1185">Reference proteome</keyword>
<dbReference type="InterPro" id="IPR026652">
    <property type="entry name" value="CEP128"/>
</dbReference>
<protein>
    <submittedName>
        <fullName evidence="3">Centrosomal protein of 128 kDa-like</fullName>
    </submittedName>
</protein>
<dbReference type="PANTHER" id="PTHR46657:SF1">
    <property type="entry name" value="CENTROSOMAL PROTEIN OF 128 KDA"/>
    <property type="match status" value="1"/>
</dbReference>
<organism evidence="2 3">
    <name type="scientific">Branchiostoma belcheri</name>
    <name type="common">Amphioxus</name>
    <dbReference type="NCBI Taxonomy" id="7741"/>
    <lineage>
        <taxon>Eukaryota</taxon>
        <taxon>Metazoa</taxon>
        <taxon>Chordata</taxon>
        <taxon>Cephalochordata</taxon>
        <taxon>Leptocardii</taxon>
        <taxon>Amphioxiformes</taxon>
        <taxon>Branchiostomatidae</taxon>
        <taxon>Branchiostoma</taxon>
    </lineage>
</organism>
<name>A0A6P4YRY8_BRABE</name>
<reference evidence="3" key="1">
    <citation type="submission" date="2025-08" db="UniProtKB">
        <authorList>
            <consortium name="RefSeq"/>
        </authorList>
    </citation>
    <scope>IDENTIFICATION</scope>
    <source>
        <tissue evidence="3">Gonad</tissue>
    </source>
</reference>
<dbReference type="PANTHER" id="PTHR46657">
    <property type="entry name" value="CENTROSOMAL PROTEIN OF 128 KDA"/>
    <property type="match status" value="1"/>
</dbReference>
<dbReference type="RefSeq" id="XP_019624474.1">
    <property type="nucleotide sequence ID" value="XM_019768915.1"/>
</dbReference>
<dbReference type="GeneID" id="109470133"/>
<evidence type="ECO:0000256" key="1">
    <source>
        <dbReference type="SAM" id="MobiDB-lite"/>
    </source>
</evidence>
<proteinExistence type="predicted"/>
<feature type="compositionally biased region" description="Basic and acidic residues" evidence="1">
    <location>
        <begin position="220"/>
        <end position="237"/>
    </location>
</feature>
<evidence type="ECO:0000313" key="3">
    <source>
        <dbReference type="RefSeq" id="XP_019624474.1"/>
    </source>
</evidence>
<dbReference type="Proteomes" id="UP000515135">
    <property type="component" value="Unplaced"/>
</dbReference>
<dbReference type="KEGG" id="bbel:109470133"/>
<accession>A0A6P4YRY8</accession>
<gene>
    <name evidence="3" type="primary">LOC109470133</name>
</gene>
<dbReference type="GO" id="GO:0005814">
    <property type="term" value="C:centriole"/>
    <property type="evidence" value="ECO:0007669"/>
    <property type="project" value="TreeGrafter"/>
</dbReference>
<dbReference type="AlphaFoldDB" id="A0A6P4YRY8"/>
<dbReference type="OrthoDB" id="10046318at2759"/>
<dbReference type="GO" id="GO:0000922">
    <property type="term" value="C:spindle pole"/>
    <property type="evidence" value="ECO:0007669"/>
    <property type="project" value="TreeGrafter"/>
</dbReference>
<sequence>MASADVSSEDDDYGSRQRSRRGRRLPDPPSPRSSRRGILRTSASDNIVVDRVDRIATSLEDTNRNLRRMDRVLGEYSEVSEEQGTEIDRLRGRLARSAMRLQEERVRRTGTTRGSTMRPSELDMASSGETRRYRPTSPLRNYEPSVPRRRTGSTVRFLNGGDDDIHEVHQTVRDLTSDQLRMGEDLEREIDRRSRAEQETQRTLREMSDSLRRSSTSESASERVDRRLQQIQDDMKAQQRQLARRQEETVSMSDRLREN</sequence>
<feature type="region of interest" description="Disordered" evidence="1">
    <location>
        <begin position="1"/>
        <end position="43"/>
    </location>
</feature>